<dbReference type="Gene3D" id="3.40.50.2000">
    <property type="entry name" value="Glycogen Phosphorylase B"/>
    <property type="match status" value="2"/>
</dbReference>
<sequence length="465" mass="51786">MNKHHHFLIICFPVQGHINPTLQLAKNLARLGANVTFATTICGLRRVQNHLPTLKGLSYASFSDGHDNDENILPSGGNLMGYMSDLRQTGSENLKKLLNKSRDEGRPVTCLVYSFLVPWAAAVAREMHVPSAFLAIQCATAFAIYHRFFNSHDGLLIQESGIESPVSVNIQDLPLFSSCDLPTFLLPDNHMNPFMSPMMLQHIQELEKDHPGSLVFLNTFQELEQESIKSFDDKLNVVAIGPLIPSAFSDGHDSTDKSFGGDLFIKNEDYLQWLDSKPEKSVVYVAFGSLVVMKTEQKVEILNGLIESKRPFLWVIRSSSDNEDEEMMKLVGNEDGIIVPWCSQIEVLSHKSIGCFVTHCGWNSTLESLACGVPLIGCPQFSDQTTNAKMVEEVWGTGVRARINGEVVIERGEFKKCLEVVMGDGDRGKKIRKNAWKWRGLAIEAVKDGGSTYNNLKRVLESSIL</sequence>
<evidence type="ECO:0000256" key="3">
    <source>
        <dbReference type="RuleBase" id="RU003718"/>
    </source>
</evidence>
<proteinExistence type="inferred from homology"/>
<dbReference type="EMBL" id="JABTTQ020000003">
    <property type="protein sequence ID" value="KAK6161666.1"/>
    <property type="molecule type" value="Genomic_DNA"/>
</dbReference>
<evidence type="ECO:0000256" key="1">
    <source>
        <dbReference type="ARBA" id="ARBA00009995"/>
    </source>
</evidence>
<evidence type="ECO:0000313" key="6">
    <source>
        <dbReference type="Proteomes" id="UP001318860"/>
    </source>
</evidence>
<gene>
    <name evidence="5" type="ORF">DH2020_005047</name>
</gene>
<dbReference type="InterPro" id="IPR002213">
    <property type="entry name" value="UDP_glucos_trans"/>
</dbReference>
<dbReference type="PROSITE" id="PS00375">
    <property type="entry name" value="UDPGT"/>
    <property type="match status" value="1"/>
</dbReference>
<keyword evidence="3" id="KW-0328">Glycosyltransferase</keyword>
<dbReference type="PANTHER" id="PTHR11926:SF1534">
    <property type="entry name" value="GLYCOSYLTRANSFERASE"/>
    <property type="match status" value="1"/>
</dbReference>
<comment type="caution">
    <text evidence="5">The sequence shown here is derived from an EMBL/GenBank/DDBJ whole genome shotgun (WGS) entry which is preliminary data.</text>
</comment>
<dbReference type="CDD" id="cd03784">
    <property type="entry name" value="GT1_Gtf-like"/>
    <property type="match status" value="1"/>
</dbReference>
<dbReference type="Pfam" id="PF00201">
    <property type="entry name" value="UDPGT"/>
    <property type="match status" value="1"/>
</dbReference>
<evidence type="ECO:0000256" key="2">
    <source>
        <dbReference type="ARBA" id="ARBA00022679"/>
    </source>
</evidence>
<comment type="similarity">
    <text evidence="1 3">Belongs to the UDP-glycosyltransferase family.</text>
</comment>
<evidence type="ECO:0000256" key="4">
    <source>
        <dbReference type="RuleBase" id="RU362057"/>
    </source>
</evidence>
<dbReference type="InterPro" id="IPR035595">
    <property type="entry name" value="UDP_glycos_trans_CS"/>
</dbReference>
<dbReference type="Proteomes" id="UP001318860">
    <property type="component" value="Unassembled WGS sequence"/>
</dbReference>
<name>A0ABR0XR69_REHGL</name>
<dbReference type="PANTHER" id="PTHR11926">
    <property type="entry name" value="GLUCOSYL/GLUCURONOSYL TRANSFERASES"/>
    <property type="match status" value="1"/>
</dbReference>
<organism evidence="5 6">
    <name type="scientific">Rehmannia glutinosa</name>
    <name type="common">Chinese foxglove</name>
    <dbReference type="NCBI Taxonomy" id="99300"/>
    <lineage>
        <taxon>Eukaryota</taxon>
        <taxon>Viridiplantae</taxon>
        <taxon>Streptophyta</taxon>
        <taxon>Embryophyta</taxon>
        <taxon>Tracheophyta</taxon>
        <taxon>Spermatophyta</taxon>
        <taxon>Magnoliopsida</taxon>
        <taxon>eudicotyledons</taxon>
        <taxon>Gunneridae</taxon>
        <taxon>Pentapetalae</taxon>
        <taxon>asterids</taxon>
        <taxon>lamiids</taxon>
        <taxon>Lamiales</taxon>
        <taxon>Orobanchaceae</taxon>
        <taxon>Rehmannieae</taxon>
        <taxon>Rehmannia</taxon>
    </lineage>
</organism>
<reference evidence="5 6" key="1">
    <citation type="journal article" date="2021" name="Comput. Struct. Biotechnol. J.">
        <title>De novo genome assembly of the potent medicinal plant Rehmannia glutinosa using nanopore technology.</title>
        <authorList>
            <person name="Ma L."/>
            <person name="Dong C."/>
            <person name="Song C."/>
            <person name="Wang X."/>
            <person name="Zheng X."/>
            <person name="Niu Y."/>
            <person name="Chen S."/>
            <person name="Feng W."/>
        </authorList>
    </citation>
    <scope>NUCLEOTIDE SEQUENCE [LARGE SCALE GENOMIC DNA]</scope>
    <source>
        <strain evidence="5">DH-2019</strain>
    </source>
</reference>
<evidence type="ECO:0000313" key="5">
    <source>
        <dbReference type="EMBL" id="KAK6161666.1"/>
    </source>
</evidence>
<keyword evidence="6" id="KW-1185">Reference proteome</keyword>
<accession>A0ABR0XR69</accession>
<dbReference type="EC" id="2.4.1.-" evidence="4"/>
<keyword evidence="2 3" id="KW-0808">Transferase</keyword>
<dbReference type="SUPFAM" id="SSF53756">
    <property type="entry name" value="UDP-Glycosyltransferase/glycogen phosphorylase"/>
    <property type="match status" value="1"/>
</dbReference>
<protein>
    <recommendedName>
        <fullName evidence="4">Glycosyltransferase</fullName>
        <ecNumber evidence="4">2.4.1.-</ecNumber>
    </recommendedName>
</protein>